<evidence type="ECO:0000313" key="3">
    <source>
        <dbReference type="Proteomes" id="UP000183063"/>
    </source>
</evidence>
<dbReference type="OrthoDB" id="8390850at2"/>
<protein>
    <submittedName>
        <fullName evidence="1">Uncharacterized protein</fullName>
    </submittedName>
</protein>
<proteinExistence type="predicted"/>
<keyword evidence="4" id="KW-1185">Reference proteome</keyword>
<dbReference type="EMBL" id="FOCV01000021">
    <property type="protein sequence ID" value="SEO65321.1"/>
    <property type="molecule type" value="Genomic_DNA"/>
</dbReference>
<reference evidence="3" key="1">
    <citation type="submission" date="2016-10" db="EMBL/GenBank/DDBJ databases">
        <authorList>
            <person name="Wibberg D."/>
        </authorList>
    </citation>
    <scope>NUCLEOTIDE SEQUENCE [LARGE SCALE GENOMIC DNA]</scope>
</reference>
<evidence type="ECO:0000313" key="1">
    <source>
        <dbReference type="EMBL" id="SEI07005.1"/>
    </source>
</evidence>
<dbReference type="Proteomes" id="UP000198939">
    <property type="component" value="Unassembled WGS sequence"/>
</dbReference>
<accession>A0A1H8RFV5</accession>
<dbReference type="AlphaFoldDB" id="A0A1H8RFV5"/>
<organism evidence="1 3">
    <name type="scientific">Rhizobium tibeticum</name>
    <dbReference type="NCBI Taxonomy" id="501024"/>
    <lineage>
        <taxon>Bacteria</taxon>
        <taxon>Pseudomonadati</taxon>
        <taxon>Pseudomonadota</taxon>
        <taxon>Alphaproteobacteria</taxon>
        <taxon>Hyphomicrobiales</taxon>
        <taxon>Rhizobiaceae</taxon>
        <taxon>Rhizobium/Agrobacterium group</taxon>
        <taxon>Rhizobium</taxon>
    </lineage>
</organism>
<evidence type="ECO:0000313" key="2">
    <source>
        <dbReference type="EMBL" id="SEO65321.1"/>
    </source>
</evidence>
<reference evidence="1" key="3">
    <citation type="submission" date="2016-10" db="EMBL/GenBank/DDBJ databases">
        <authorList>
            <person name="de Groot N.N."/>
        </authorList>
    </citation>
    <scope>NUCLEOTIDE SEQUENCE [LARGE SCALE GENOMIC DNA]</scope>
    <source>
        <strain evidence="1">CCBAU85039</strain>
    </source>
</reference>
<dbReference type="RefSeq" id="WP_072378247.1">
    <property type="nucleotide sequence ID" value="NZ_FNXB01000024.1"/>
</dbReference>
<reference evidence="2 4" key="2">
    <citation type="submission" date="2016-10" db="EMBL/GenBank/DDBJ databases">
        <authorList>
            <person name="Varghese N."/>
            <person name="Submissions S."/>
        </authorList>
    </citation>
    <scope>NUCLEOTIDE SEQUENCE [LARGE SCALE GENOMIC DNA]</scope>
    <source>
        <strain evidence="2 4">CGMCC 1.7071</strain>
    </source>
</reference>
<gene>
    <name evidence="1" type="ORF">RTCCBAU85039_4191</name>
    <name evidence="2" type="ORF">SAMN05216228_102194</name>
</gene>
<dbReference type="Proteomes" id="UP000183063">
    <property type="component" value="Unassembled WGS sequence"/>
</dbReference>
<dbReference type="EMBL" id="FNXB01000024">
    <property type="protein sequence ID" value="SEI07005.1"/>
    <property type="molecule type" value="Genomic_DNA"/>
</dbReference>
<sequence>MSQKRYSRRDEPLHSKDLSVCHRVLDHIRNEQGIEASSDESERIASIIIEFYRQGVRDEKQLRALIDVARGLTHRPA</sequence>
<name>A0A1H8RFV5_9HYPH</name>
<evidence type="ECO:0000313" key="4">
    <source>
        <dbReference type="Proteomes" id="UP000198939"/>
    </source>
</evidence>